<proteinExistence type="predicted"/>
<dbReference type="InterPro" id="IPR004408">
    <property type="entry name" value="Biotin_CoA_COase_ligase"/>
</dbReference>
<dbReference type="InterPro" id="IPR008988">
    <property type="entry name" value="Transcriptional_repressor_C"/>
</dbReference>
<dbReference type="SUPFAM" id="SSF50037">
    <property type="entry name" value="C-terminal domain of transcriptional repressors"/>
    <property type="match status" value="1"/>
</dbReference>
<name>A0A381TDI1_9ZZZZ</name>
<dbReference type="Pfam" id="PF03099">
    <property type="entry name" value="BPL_LplA_LipB"/>
    <property type="match status" value="1"/>
</dbReference>
<dbReference type="EMBL" id="UINC01004125">
    <property type="protein sequence ID" value="SVA11993.1"/>
    <property type="molecule type" value="Genomic_DNA"/>
</dbReference>
<feature type="domain" description="BPL/LPL catalytic" evidence="2">
    <location>
        <begin position="1"/>
        <end position="164"/>
    </location>
</feature>
<dbReference type="InterPro" id="IPR004143">
    <property type="entry name" value="BPL_LPL_catalytic"/>
</dbReference>
<protein>
    <recommendedName>
        <fullName evidence="2">BPL/LPL catalytic domain-containing protein</fullName>
    </recommendedName>
</protein>
<dbReference type="GO" id="GO:0005737">
    <property type="term" value="C:cytoplasm"/>
    <property type="evidence" value="ECO:0007669"/>
    <property type="project" value="TreeGrafter"/>
</dbReference>
<dbReference type="InterPro" id="IPR045864">
    <property type="entry name" value="aa-tRNA-synth_II/BPL/LPL"/>
</dbReference>
<dbReference type="AlphaFoldDB" id="A0A381TDI1"/>
<organism evidence="3">
    <name type="scientific">marine metagenome</name>
    <dbReference type="NCBI Taxonomy" id="408172"/>
    <lineage>
        <taxon>unclassified sequences</taxon>
        <taxon>metagenomes</taxon>
        <taxon>ecological metagenomes</taxon>
    </lineage>
</organism>
<dbReference type="GO" id="GO:0004077">
    <property type="term" value="F:biotin--[biotin carboxyl-carrier protein] ligase activity"/>
    <property type="evidence" value="ECO:0007669"/>
    <property type="project" value="InterPro"/>
</dbReference>
<gene>
    <name evidence="3" type="ORF">METZ01_LOCUS64847</name>
</gene>
<reference evidence="3" key="1">
    <citation type="submission" date="2018-05" db="EMBL/GenBank/DDBJ databases">
        <authorList>
            <person name="Lanie J.A."/>
            <person name="Ng W.-L."/>
            <person name="Kazmierczak K.M."/>
            <person name="Andrzejewski T.M."/>
            <person name="Davidsen T.M."/>
            <person name="Wayne K.J."/>
            <person name="Tettelin H."/>
            <person name="Glass J.I."/>
            <person name="Rusch D."/>
            <person name="Podicherti R."/>
            <person name="Tsui H.-C.T."/>
            <person name="Winkler M.E."/>
        </authorList>
    </citation>
    <scope>NUCLEOTIDE SEQUENCE</scope>
</reference>
<dbReference type="PROSITE" id="PS51733">
    <property type="entry name" value="BPL_LPL_CATALYTIC"/>
    <property type="match status" value="1"/>
</dbReference>
<dbReference type="PANTHER" id="PTHR12835">
    <property type="entry name" value="BIOTIN PROTEIN LIGASE"/>
    <property type="match status" value="1"/>
</dbReference>
<evidence type="ECO:0000256" key="1">
    <source>
        <dbReference type="ARBA" id="ARBA00022598"/>
    </source>
</evidence>
<keyword evidence="1" id="KW-0436">Ligase</keyword>
<sequence length="236" mass="25944">MEACNRLAILGEPDGTIVSANYQESGRGRFDRKWVSPSGDNIQMSVLLRSNQQELKYLNIFASMAVLATCEQTLGVDGSIKWPNDVQINGKKIAGILIETVLEGEKAVSSVIGIGLNVNLDVKAQTDIEETATSLKCEKGRYISRSVILRKLIKQLNFYHSQISDGASLTQRWSDKLSTIGEEVTLSFRKNPNENDLVGLAESISDDGGLRIRKRDGSLFTANAGEVTLAKRRKIL</sequence>
<dbReference type="SUPFAM" id="SSF55681">
    <property type="entry name" value="Class II aaRS and biotin synthetases"/>
    <property type="match status" value="1"/>
</dbReference>
<dbReference type="Gene3D" id="2.30.30.100">
    <property type="match status" value="1"/>
</dbReference>
<accession>A0A381TDI1</accession>
<evidence type="ECO:0000259" key="2">
    <source>
        <dbReference type="PROSITE" id="PS51733"/>
    </source>
</evidence>
<dbReference type="Gene3D" id="3.30.930.10">
    <property type="entry name" value="Bira Bifunctional Protein, Domain 2"/>
    <property type="match status" value="1"/>
</dbReference>
<dbReference type="CDD" id="cd16442">
    <property type="entry name" value="BPL"/>
    <property type="match status" value="1"/>
</dbReference>
<evidence type="ECO:0000313" key="3">
    <source>
        <dbReference type="EMBL" id="SVA11993.1"/>
    </source>
</evidence>
<dbReference type="PANTHER" id="PTHR12835:SF5">
    <property type="entry name" value="BIOTIN--PROTEIN LIGASE"/>
    <property type="match status" value="1"/>
</dbReference>
<dbReference type="NCBIfam" id="TIGR00121">
    <property type="entry name" value="birA_ligase"/>
    <property type="match status" value="1"/>
</dbReference>